<feature type="compositionally biased region" description="Polar residues" evidence="2">
    <location>
        <begin position="894"/>
        <end position="905"/>
    </location>
</feature>
<feature type="compositionally biased region" description="Polar residues" evidence="2">
    <location>
        <begin position="967"/>
        <end position="993"/>
    </location>
</feature>
<evidence type="ECO:0000313" key="3">
    <source>
        <dbReference type="EMBL" id="CAD5220560.1"/>
    </source>
</evidence>
<feature type="compositionally biased region" description="Polar residues" evidence="2">
    <location>
        <begin position="945"/>
        <end position="956"/>
    </location>
</feature>
<dbReference type="AlphaFoldDB" id="A0A811KXJ1"/>
<gene>
    <name evidence="3" type="ORF">BOKJ2_LOCUS9005</name>
</gene>
<feature type="coiled-coil region" evidence="1">
    <location>
        <begin position="482"/>
        <end position="516"/>
    </location>
</feature>
<organism evidence="3 4">
    <name type="scientific">Bursaphelenchus okinawaensis</name>
    <dbReference type="NCBI Taxonomy" id="465554"/>
    <lineage>
        <taxon>Eukaryota</taxon>
        <taxon>Metazoa</taxon>
        <taxon>Ecdysozoa</taxon>
        <taxon>Nematoda</taxon>
        <taxon>Chromadorea</taxon>
        <taxon>Rhabditida</taxon>
        <taxon>Tylenchina</taxon>
        <taxon>Tylenchomorpha</taxon>
        <taxon>Aphelenchoidea</taxon>
        <taxon>Aphelenchoididae</taxon>
        <taxon>Bursaphelenchus</taxon>
    </lineage>
</organism>
<dbReference type="EMBL" id="CAJFCW020000004">
    <property type="protein sequence ID" value="CAG9113872.1"/>
    <property type="molecule type" value="Genomic_DNA"/>
</dbReference>
<name>A0A811KXJ1_9BILA</name>
<dbReference type="Proteomes" id="UP000614601">
    <property type="component" value="Unassembled WGS sequence"/>
</dbReference>
<proteinExistence type="predicted"/>
<feature type="region of interest" description="Disordered" evidence="2">
    <location>
        <begin position="253"/>
        <end position="294"/>
    </location>
</feature>
<feature type="region of interest" description="Disordered" evidence="2">
    <location>
        <begin position="214"/>
        <end position="236"/>
    </location>
</feature>
<reference evidence="3" key="1">
    <citation type="submission" date="2020-09" db="EMBL/GenBank/DDBJ databases">
        <authorList>
            <person name="Kikuchi T."/>
        </authorList>
    </citation>
    <scope>NUCLEOTIDE SEQUENCE</scope>
    <source>
        <strain evidence="3">SH1</strain>
    </source>
</reference>
<dbReference type="EMBL" id="CAJFDH010000004">
    <property type="protein sequence ID" value="CAD5220560.1"/>
    <property type="molecule type" value="Genomic_DNA"/>
</dbReference>
<evidence type="ECO:0000256" key="2">
    <source>
        <dbReference type="SAM" id="MobiDB-lite"/>
    </source>
</evidence>
<feature type="region of interest" description="Disordered" evidence="2">
    <location>
        <begin position="754"/>
        <end position="774"/>
    </location>
</feature>
<feature type="region of interest" description="Disordered" evidence="2">
    <location>
        <begin position="368"/>
        <end position="403"/>
    </location>
</feature>
<evidence type="ECO:0000313" key="4">
    <source>
        <dbReference type="Proteomes" id="UP000614601"/>
    </source>
</evidence>
<keyword evidence="4" id="KW-1185">Reference proteome</keyword>
<feature type="region of interest" description="Disordered" evidence="2">
    <location>
        <begin position="871"/>
        <end position="1063"/>
    </location>
</feature>
<feature type="compositionally biased region" description="Basic and acidic residues" evidence="2">
    <location>
        <begin position="280"/>
        <end position="294"/>
    </location>
</feature>
<feature type="compositionally biased region" description="Low complexity" evidence="2">
    <location>
        <begin position="386"/>
        <end position="396"/>
    </location>
</feature>
<feature type="region of interest" description="Disordered" evidence="2">
    <location>
        <begin position="68"/>
        <end position="96"/>
    </location>
</feature>
<sequence>MSAATPPEDPLSIQQIISRYENAEEEFLRELESMRQGANTDTSDEFAEDSPVLGTLCSLASEVRELRRQNRRLRRKLDDTPPTPLKRPSRPNSSVVHRMSQLFDGRQLLKGLMSSSSSTTSLKKPPTMQAEIRTGARERMSTPPKIDHLVVSSYSTDLSSDTGSSSNHRRKAPPLVLPEISDSENDYQQAKEGYPIDDNCLSPCYPRRSMVRRADRGSISENTSPSSVSASSSVDHCDIMTSSRSSFLELIGLKRRTPSRPEAMPTGKTPAHNKKRKRKISESDAHLANNNDKRATSNLLAVATNSEGALAPGQHDWPSGRPDSRQQVSTSLRNVSNLLPAHSASVPKFEEAEFGVKLRRKVRPKSFAHNLSPSDLNLPRSRLGKKINSSRSIASRASEDTNNSTYNVADEEFQLLQDENSFLQHEIQVLKTRNTQLIDQLRDKSMQLSKNEHIFEVKLDNFKKKEKMNEALDKVFLKEKVGQINEKSVMEIENKLKELENELQQAKNDALKSQQLAINSTFREQTAYQNCLEQVERLQRENFSLLQSKGYELGINERHIRERLEELPRYDALYAFTMRIVHRLGHLRNMLIDKSNKLIHAELELMHQQSALLVAHAQIERLKLERSRSVRRPVSFHGDDLLSRLNKPKLNVFLPFKLHGSRVEQQRKSKNNNHTLKELADDDGIEADFLKFFDMSKYPLKNDTPPSPRVERKIIPQRNNGPIENVIVYRNGRGTVSPMGSPVLAERKRIANGNASPLVRRSEKTPESGRNVRRPCSLVEAKDHNKTGEIKRLADEMSRIKPDETVPSLITNSPIMRFSGRQGHVREIVSSLQDISNIPGRSPSTTPIMVRKVPILGSPKSAERKIIRQQSCNSPNGSSYDNQPLYDCPPRGSGESSDYNSNDRPLQSCLKRNGSDRRNQNLGLPKQTHHHHHHHITSKLPQPFNLPSTPLSNGQKKPSAVLRRNSPVLQNDQRPTAAQNRWTAQRMRQSASESPRAIPRFQHNHTNLNQTIREEDERSNSLERSDQPPSSSSCGPVSRLPKPGSQGIKKPQNWFSRIVNGKK</sequence>
<comment type="caution">
    <text evidence="3">The sequence shown here is derived from an EMBL/GenBank/DDBJ whole genome shotgun (WGS) entry which is preliminary data.</text>
</comment>
<dbReference type="Proteomes" id="UP000783686">
    <property type="component" value="Unassembled WGS sequence"/>
</dbReference>
<keyword evidence="1" id="KW-0175">Coiled coil</keyword>
<dbReference type="OrthoDB" id="5804550at2759"/>
<feature type="compositionally biased region" description="Low complexity" evidence="2">
    <location>
        <begin position="220"/>
        <end position="233"/>
    </location>
</feature>
<protein>
    <submittedName>
        <fullName evidence="3">Uncharacterized protein</fullName>
    </submittedName>
</protein>
<feature type="compositionally biased region" description="Polar residues" evidence="2">
    <location>
        <begin position="871"/>
        <end position="882"/>
    </location>
</feature>
<accession>A0A811KXJ1</accession>
<feature type="compositionally biased region" description="Basic residues" evidence="2">
    <location>
        <begin position="927"/>
        <end position="937"/>
    </location>
</feature>
<feature type="compositionally biased region" description="Basic and acidic residues" evidence="2">
    <location>
        <begin position="1012"/>
        <end position="1026"/>
    </location>
</feature>
<feature type="region of interest" description="Disordered" evidence="2">
    <location>
        <begin position="309"/>
        <end position="329"/>
    </location>
</feature>
<evidence type="ECO:0000256" key="1">
    <source>
        <dbReference type="SAM" id="Coils"/>
    </source>
</evidence>